<evidence type="ECO:0000256" key="2">
    <source>
        <dbReference type="ARBA" id="ARBA00021099"/>
    </source>
</evidence>
<dbReference type="GO" id="GO:0005829">
    <property type="term" value="C:cytosol"/>
    <property type="evidence" value="ECO:0007669"/>
    <property type="project" value="TreeGrafter"/>
</dbReference>
<evidence type="ECO:0000256" key="7">
    <source>
        <dbReference type="ARBA" id="ARBA00029833"/>
    </source>
</evidence>
<dbReference type="InterPro" id="IPR007135">
    <property type="entry name" value="Atg3/Atg10"/>
</dbReference>
<dbReference type="GO" id="GO:0000422">
    <property type="term" value="P:autophagy of mitochondrion"/>
    <property type="evidence" value="ECO:0007669"/>
    <property type="project" value="TreeGrafter"/>
</dbReference>
<keyword evidence="6" id="KW-0072">Autophagy</keyword>
<dbReference type="Proteomes" id="UP000054383">
    <property type="component" value="Unassembled WGS sequence"/>
</dbReference>
<keyword evidence="4" id="KW-0833">Ubl conjugation pathway</keyword>
<dbReference type="OMA" id="MGYHPDS"/>
<comment type="similarity">
    <text evidence="1">Belongs to the ATG10 family.</text>
</comment>
<sequence length="236" mass="25914">MASATLSGFPFLTAPEFDHACRAFLTRVHALGGPDTLGWLSARHIHRTETFTQPSPGVLRISKTVTSGPDQHDTVGQASADEEDAQLLGDTIQDEDHETLIRDASHDKKDQLVIDYDIAFSETYQVPVMYFVVPGIHQKGLAAIETVYQLLVPDRHRQPLKSSGVMGGISFGYHPQSGIPAYFIHPCNTATAMRNIAGDRGVEPETYLLVWLGLVGNCIGLNLPSYMFTQNSVYKT</sequence>
<dbReference type="PANTHER" id="PTHR14957">
    <property type="entry name" value="UBIQUITIN-LIKE-CONJUGATING ENZYME ATG10"/>
    <property type="match status" value="1"/>
</dbReference>
<dbReference type="GO" id="GO:0000045">
    <property type="term" value="P:autophagosome assembly"/>
    <property type="evidence" value="ECO:0007669"/>
    <property type="project" value="TreeGrafter"/>
</dbReference>
<reference evidence="8 9" key="1">
    <citation type="submission" date="2015-04" db="EMBL/GenBank/DDBJ databases">
        <authorList>
            <person name="Syromyatnikov M.Y."/>
            <person name="Popov V.N."/>
        </authorList>
    </citation>
    <scope>NUCLEOTIDE SEQUENCE [LARGE SCALE GENOMIC DNA]</scope>
    <source>
        <strain evidence="8">WF-38-12</strain>
    </source>
</reference>
<dbReference type="Pfam" id="PF03987">
    <property type="entry name" value="Autophagy_act_C"/>
    <property type="match status" value="1"/>
</dbReference>
<dbReference type="GO" id="GO:0015031">
    <property type="term" value="P:protein transport"/>
    <property type="evidence" value="ECO:0007669"/>
    <property type="project" value="UniProtKB-KW"/>
</dbReference>
<keyword evidence="5" id="KW-0653">Protein transport</keyword>
<evidence type="ECO:0000256" key="6">
    <source>
        <dbReference type="ARBA" id="ARBA00023006"/>
    </source>
</evidence>
<evidence type="ECO:0000313" key="9">
    <source>
        <dbReference type="Proteomes" id="UP000054383"/>
    </source>
</evidence>
<dbReference type="AlphaFoldDB" id="A0A0U1LXV1"/>
<organism evidence="8 9">
    <name type="scientific">Talaromyces islandicus</name>
    <name type="common">Penicillium islandicum</name>
    <dbReference type="NCBI Taxonomy" id="28573"/>
    <lineage>
        <taxon>Eukaryota</taxon>
        <taxon>Fungi</taxon>
        <taxon>Dikarya</taxon>
        <taxon>Ascomycota</taxon>
        <taxon>Pezizomycotina</taxon>
        <taxon>Eurotiomycetes</taxon>
        <taxon>Eurotiomycetidae</taxon>
        <taxon>Eurotiales</taxon>
        <taxon>Trichocomaceae</taxon>
        <taxon>Talaromyces</taxon>
        <taxon>Talaromyces sect. Islandici</taxon>
    </lineage>
</organism>
<dbReference type="EMBL" id="CVMT01000004">
    <property type="protein sequence ID" value="CRG87912.1"/>
    <property type="molecule type" value="Genomic_DNA"/>
</dbReference>
<protein>
    <recommendedName>
        <fullName evidence="2">Ubiquitin-like-conjugating enzyme ATG10</fullName>
    </recommendedName>
    <alternativeName>
        <fullName evidence="7">Autophagy-related protein 10</fullName>
    </alternativeName>
</protein>
<gene>
    <name evidence="8" type="ORF">PISL3812_04934</name>
</gene>
<dbReference type="GO" id="GO:0061651">
    <property type="term" value="F:Atg12 conjugating enzyme activity"/>
    <property type="evidence" value="ECO:0007669"/>
    <property type="project" value="TreeGrafter"/>
</dbReference>
<evidence type="ECO:0000256" key="3">
    <source>
        <dbReference type="ARBA" id="ARBA00022679"/>
    </source>
</evidence>
<keyword evidence="5" id="KW-0813">Transport</keyword>
<keyword evidence="9" id="KW-1185">Reference proteome</keyword>
<evidence type="ECO:0000256" key="1">
    <source>
        <dbReference type="ARBA" id="ARBA00005696"/>
    </source>
</evidence>
<dbReference type="STRING" id="28573.A0A0U1LXV1"/>
<evidence type="ECO:0000313" key="8">
    <source>
        <dbReference type="EMBL" id="CRG87912.1"/>
    </source>
</evidence>
<keyword evidence="3" id="KW-0808">Transferase</keyword>
<proteinExistence type="inferred from homology"/>
<evidence type="ECO:0000256" key="5">
    <source>
        <dbReference type="ARBA" id="ARBA00022927"/>
    </source>
</evidence>
<name>A0A0U1LXV1_TALIS</name>
<evidence type="ECO:0000256" key="4">
    <source>
        <dbReference type="ARBA" id="ARBA00022786"/>
    </source>
</evidence>
<dbReference type="PANTHER" id="PTHR14957:SF1">
    <property type="entry name" value="UBIQUITIN-LIKE-CONJUGATING ENZYME ATG10"/>
    <property type="match status" value="1"/>
</dbReference>
<dbReference type="GO" id="GO:0032446">
    <property type="term" value="P:protein modification by small protein conjugation"/>
    <property type="evidence" value="ECO:0007669"/>
    <property type="project" value="TreeGrafter"/>
</dbReference>
<dbReference type="Gene3D" id="3.30.1460.50">
    <property type="match status" value="1"/>
</dbReference>
<dbReference type="OrthoDB" id="4089664at2759"/>
<accession>A0A0U1LXV1</accession>